<keyword evidence="6" id="KW-0832">Ubl conjugation</keyword>
<evidence type="ECO:0000256" key="6">
    <source>
        <dbReference type="ARBA" id="ARBA00022843"/>
    </source>
</evidence>
<feature type="compositionally biased region" description="Basic and acidic residues" evidence="10">
    <location>
        <begin position="243"/>
        <end position="261"/>
    </location>
</feature>
<evidence type="ECO:0000256" key="10">
    <source>
        <dbReference type="SAM" id="MobiDB-lite"/>
    </source>
</evidence>
<evidence type="ECO:0000256" key="2">
    <source>
        <dbReference type="ARBA" id="ARBA00004496"/>
    </source>
</evidence>
<name>A0AAV0JAC6_9ROSI</name>
<sequence length="261" mass="29278">MPFSKNFPFLLGCWQRVGESGEGNLMGTDYSNASFGLSLRVLLAVRVLRLKTLTPVSYAEMMNGKKRESLKVVEIHLKEGSQPEIYAEELQMLQGNWQKEWNLSLNGQTCHQCRQKALGLHTTCCKCKLVQGQFCGDCLLMRYGENVTEANQNLDWICPPCRGICNCSLCRKEKGWLPTGNLYRKVTHLGFKSVAHFLIQTCRGQSHPEDSPAEEMQPSIPLQLENASEHQLGVCNAPITDPKGSKGVRDDNELTEVEAKM</sequence>
<gene>
    <name evidence="12" type="ORF">LITE_LOCUS13362</name>
</gene>
<protein>
    <recommendedName>
        <fullName evidence="11">Zinc-finger domain-containing protein</fullName>
    </recommendedName>
</protein>
<comment type="subcellular location">
    <subcellularLocation>
        <location evidence="2">Cytoplasm</location>
    </subcellularLocation>
    <subcellularLocation>
        <location evidence="1">Nucleus</location>
    </subcellularLocation>
</comment>
<evidence type="ECO:0000256" key="4">
    <source>
        <dbReference type="ARBA" id="ARBA00022499"/>
    </source>
</evidence>
<keyword evidence="13" id="KW-1185">Reference proteome</keyword>
<dbReference type="GO" id="GO:0006355">
    <property type="term" value="P:regulation of DNA-templated transcription"/>
    <property type="evidence" value="ECO:0007669"/>
    <property type="project" value="InterPro"/>
</dbReference>
<evidence type="ECO:0000256" key="1">
    <source>
        <dbReference type="ARBA" id="ARBA00004123"/>
    </source>
</evidence>
<dbReference type="GO" id="GO:0005634">
    <property type="term" value="C:nucleus"/>
    <property type="evidence" value="ECO:0007669"/>
    <property type="project" value="UniProtKB-SubCell"/>
</dbReference>
<keyword evidence="4" id="KW-1017">Isopeptide bond</keyword>
<evidence type="ECO:0000256" key="9">
    <source>
        <dbReference type="ARBA" id="ARBA00023242"/>
    </source>
</evidence>
<dbReference type="Pfam" id="PF10497">
    <property type="entry name" value="zf-4CXXC_R1"/>
    <property type="match status" value="1"/>
</dbReference>
<comment type="caution">
    <text evidence="12">The sequence shown here is derived from an EMBL/GenBank/DDBJ whole genome shotgun (WGS) entry which is preliminary data.</text>
</comment>
<dbReference type="GO" id="GO:0005737">
    <property type="term" value="C:cytoplasm"/>
    <property type="evidence" value="ECO:0007669"/>
    <property type="project" value="UniProtKB-SubCell"/>
</dbReference>
<evidence type="ECO:0000256" key="3">
    <source>
        <dbReference type="ARBA" id="ARBA00022490"/>
    </source>
</evidence>
<evidence type="ECO:0000259" key="11">
    <source>
        <dbReference type="Pfam" id="PF10497"/>
    </source>
</evidence>
<reference evidence="12" key="1">
    <citation type="submission" date="2022-08" db="EMBL/GenBank/DDBJ databases">
        <authorList>
            <person name="Gutierrez-Valencia J."/>
        </authorList>
    </citation>
    <scope>NUCLEOTIDE SEQUENCE</scope>
</reference>
<keyword evidence="8" id="KW-0804">Transcription</keyword>
<keyword evidence="3" id="KW-0963">Cytoplasm</keyword>
<keyword evidence="7" id="KW-0805">Transcription regulation</keyword>
<dbReference type="AlphaFoldDB" id="A0AAV0JAC6"/>
<proteinExistence type="predicted"/>
<keyword evidence="5" id="KW-0597">Phosphoprotein</keyword>
<evidence type="ECO:0000256" key="7">
    <source>
        <dbReference type="ARBA" id="ARBA00023015"/>
    </source>
</evidence>
<dbReference type="PANTHER" id="PTHR31169">
    <property type="entry name" value="OS05G0300700 PROTEIN"/>
    <property type="match status" value="1"/>
</dbReference>
<evidence type="ECO:0000313" key="13">
    <source>
        <dbReference type="Proteomes" id="UP001154282"/>
    </source>
</evidence>
<evidence type="ECO:0000256" key="8">
    <source>
        <dbReference type="ARBA" id="ARBA00023163"/>
    </source>
</evidence>
<feature type="domain" description="Zinc-finger" evidence="11">
    <location>
        <begin position="105"/>
        <end position="198"/>
    </location>
</feature>
<dbReference type="PANTHER" id="PTHR31169:SF33">
    <property type="entry name" value="CELL DIVISION CYCLE-ASSOCIATED 7-LIKE PROTEIN"/>
    <property type="match status" value="1"/>
</dbReference>
<dbReference type="InterPro" id="IPR040221">
    <property type="entry name" value="CDCA7/CDA7L"/>
</dbReference>
<evidence type="ECO:0000256" key="5">
    <source>
        <dbReference type="ARBA" id="ARBA00022553"/>
    </source>
</evidence>
<evidence type="ECO:0000313" key="12">
    <source>
        <dbReference type="EMBL" id="CAI0406797.1"/>
    </source>
</evidence>
<accession>A0AAV0JAC6</accession>
<dbReference type="EMBL" id="CAMGYJ010000004">
    <property type="protein sequence ID" value="CAI0406797.1"/>
    <property type="molecule type" value="Genomic_DNA"/>
</dbReference>
<keyword evidence="9" id="KW-0539">Nucleus</keyword>
<organism evidence="12 13">
    <name type="scientific">Linum tenue</name>
    <dbReference type="NCBI Taxonomy" id="586396"/>
    <lineage>
        <taxon>Eukaryota</taxon>
        <taxon>Viridiplantae</taxon>
        <taxon>Streptophyta</taxon>
        <taxon>Embryophyta</taxon>
        <taxon>Tracheophyta</taxon>
        <taxon>Spermatophyta</taxon>
        <taxon>Magnoliopsida</taxon>
        <taxon>eudicotyledons</taxon>
        <taxon>Gunneridae</taxon>
        <taxon>Pentapetalae</taxon>
        <taxon>rosids</taxon>
        <taxon>fabids</taxon>
        <taxon>Malpighiales</taxon>
        <taxon>Linaceae</taxon>
        <taxon>Linum</taxon>
    </lineage>
</organism>
<dbReference type="InterPro" id="IPR018866">
    <property type="entry name" value="Znf-4CXXC_R1"/>
</dbReference>
<feature type="region of interest" description="Disordered" evidence="10">
    <location>
        <begin position="237"/>
        <end position="261"/>
    </location>
</feature>
<dbReference type="Proteomes" id="UP001154282">
    <property type="component" value="Unassembled WGS sequence"/>
</dbReference>